<dbReference type="InterPro" id="IPR046348">
    <property type="entry name" value="SIS_dom_sf"/>
</dbReference>
<dbReference type="HAMAP" id="MF_00473">
    <property type="entry name" value="G6P_isomerase"/>
    <property type="match status" value="1"/>
</dbReference>
<gene>
    <name evidence="7" type="primary">pgi</name>
    <name evidence="9" type="ORF">EYC98_00765</name>
</gene>
<evidence type="ECO:0000256" key="7">
    <source>
        <dbReference type="HAMAP-Rule" id="MF_00473"/>
    </source>
</evidence>
<name>A0ABT3TAV6_9GAMM</name>
<dbReference type="Gene3D" id="1.10.1390.10">
    <property type="match status" value="1"/>
</dbReference>
<dbReference type="NCBIfam" id="NF001211">
    <property type="entry name" value="PRK00179.1"/>
    <property type="match status" value="1"/>
</dbReference>
<dbReference type="InterPro" id="IPR018189">
    <property type="entry name" value="Phosphoglucose_isomerase_CS"/>
</dbReference>
<feature type="active site" evidence="7">
    <location>
        <position position="536"/>
    </location>
</feature>
<keyword evidence="7" id="KW-0963">Cytoplasm</keyword>
<dbReference type="PROSITE" id="PS00174">
    <property type="entry name" value="P_GLUCOSE_ISOMERASE_2"/>
    <property type="match status" value="1"/>
</dbReference>
<dbReference type="InterPro" id="IPR001672">
    <property type="entry name" value="G6P_Isomerase"/>
</dbReference>
<dbReference type="PANTHER" id="PTHR11469:SF1">
    <property type="entry name" value="GLUCOSE-6-PHOSPHATE ISOMERASE"/>
    <property type="match status" value="1"/>
</dbReference>
<dbReference type="Proteomes" id="UP001143362">
    <property type="component" value="Unassembled WGS sequence"/>
</dbReference>
<dbReference type="InterPro" id="IPR035482">
    <property type="entry name" value="SIS_PGI_2"/>
</dbReference>
<organism evidence="9 10">
    <name type="scientific">Candidatus Litorirhabdus singularis</name>
    <dbReference type="NCBI Taxonomy" id="2518993"/>
    <lineage>
        <taxon>Bacteria</taxon>
        <taxon>Pseudomonadati</taxon>
        <taxon>Pseudomonadota</taxon>
        <taxon>Gammaproteobacteria</taxon>
        <taxon>Cellvibrionales</taxon>
        <taxon>Halieaceae</taxon>
        <taxon>Candidatus Litorirhabdus</taxon>
    </lineage>
</organism>
<protein>
    <recommendedName>
        <fullName evidence="7">Glucose-6-phosphate isomerase</fullName>
        <shortName evidence="7">GPI</shortName>
        <ecNumber evidence="7">5.3.1.9</ecNumber>
    </recommendedName>
    <alternativeName>
        <fullName evidence="7">Phosphoglucose isomerase</fullName>
        <shortName evidence="7">PGI</shortName>
    </alternativeName>
    <alternativeName>
        <fullName evidence="7">Phosphohexose isomerase</fullName>
        <shortName evidence="7">PHI</shortName>
    </alternativeName>
</protein>
<evidence type="ECO:0000256" key="5">
    <source>
        <dbReference type="ARBA" id="ARBA00023235"/>
    </source>
</evidence>
<evidence type="ECO:0000256" key="2">
    <source>
        <dbReference type="ARBA" id="ARBA00006604"/>
    </source>
</evidence>
<evidence type="ECO:0000256" key="4">
    <source>
        <dbReference type="ARBA" id="ARBA00023152"/>
    </source>
</evidence>
<sequence length="569" mass="61828">MRWQKLPASPPAAPANIACIAKLRAITMTTTDLPWPSNTALRAHAKRHEQLQVSELLSADRGRPADFHCHAAGIDLDYSRQLLDVPAREALIALVAETDLASAREAMFEGASINHTEQRAVLHTLLRAQTPPSGLTTEFAEIQQCLQDQQAWVDAVNSGQHRGFEDQPMTDIVNIGIGGSDLGPRMVVQALTPYHQQLQVHFCANIDPADLDTTLSTLNPATTLFIICSKTFSTEETLQNAAAARRWLLAAAPDPSAVAQHFLAVSTNLDAVAEFGIPADNVLPLWNWVGGRYSLWSAVGWSIAFAIGNAGFKQLLAGAQAMDEHFRNTPAADNMPIIMSLLELWSVNYQGGSNQAVIPYDHHLGRLPAFLQQLSMESNGKRVTNDGTTVGYATAPVLWGEEGSNGQHSFHQLLHQGTLLCPVDFILPLTSHSDDKDRHRRLVAHCIAQGQALTQGRDLQASEDSLIQRGTPQDEAKVLAPHLVIPGNRSCSTLTCQQLTPHALGALIALYEHKTFCSGHLWQINAFDQWGVELGKELSANVSEAMQGGTSSGALDTAAQALLERWQQP</sequence>
<proteinExistence type="inferred from homology"/>
<dbReference type="PANTHER" id="PTHR11469">
    <property type="entry name" value="GLUCOSE-6-PHOSPHATE ISOMERASE"/>
    <property type="match status" value="1"/>
</dbReference>
<evidence type="ECO:0000256" key="1">
    <source>
        <dbReference type="ARBA" id="ARBA00004926"/>
    </source>
</evidence>
<comment type="pathway">
    <text evidence="1 7 8">Carbohydrate degradation; glycolysis; D-glyceraldehyde 3-phosphate and glycerone phosphate from D-glucose: step 2/4.</text>
</comment>
<comment type="similarity">
    <text evidence="2 7 8">Belongs to the GPI family.</text>
</comment>
<feature type="active site" description="Proton donor" evidence="7">
    <location>
        <position position="377"/>
    </location>
</feature>
<keyword evidence="5 7" id="KW-0413">Isomerase</keyword>
<comment type="catalytic activity">
    <reaction evidence="6 7 8">
        <text>alpha-D-glucose 6-phosphate = beta-D-fructose 6-phosphate</text>
        <dbReference type="Rhea" id="RHEA:11816"/>
        <dbReference type="ChEBI" id="CHEBI:57634"/>
        <dbReference type="ChEBI" id="CHEBI:58225"/>
        <dbReference type="EC" id="5.3.1.9"/>
    </reaction>
</comment>
<keyword evidence="3 7" id="KW-0312">Gluconeogenesis</keyword>
<evidence type="ECO:0000256" key="8">
    <source>
        <dbReference type="RuleBase" id="RU000612"/>
    </source>
</evidence>
<feature type="active site" evidence="7">
    <location>
        <position position="408"/>
    </location>
</feature>
<dbReference type="Pfam" id="PF00342">
    <property type="entry name" value="PGI"/>
    <property type="match status" value="1"/>
</dbReference>
<comment type="caution">
    <text evidence="9">The sequence shown here is derived from an EMBL/GenBank/DDBJ whole genome shotgun (WGS) entry which is preliminary data.</text>
</comment>
<keyword evidence="4 7" id="KW-0324">Glycolysis</keyword>
<dbReference type="EC" id="5.3.1.9" evidence="7"/>
<evidence type="ECO:0000256" key="3">
    <source>
        <dbReference type="ARBA" id="ARBA00022432"/>
    </source>
</evidence>
<dbReference type="PROSITE" id="PS00765">
    <property type="entry name" value="P_GLUCOSE_ISOMERASE_1"/>
    <property type="match status" value="1"/>
</dbReference>
<evidence type="ECO:0000313" key="10">
    <source>
        <dbReference type="Proteomes" id="UP001143362"/>
    </source>
</evidence>
<dbReference type="InterPro" id="IPR023096">
    <property type="entry name" value="G6P_Isomerase_C"/>
</dbReference>
<evidence type="ECO:0000256" key="6">
    <source>
        <dbReference type="ARBA" id="ARBA00029321"/>
    </source>
</evidence>
<comment type="subcellular location">
    <subcellularLocation>
        <location evidence="7">Cytoplasm</location>
    </subcellularLocation>
</comment>
<dbReference type="EMBL" id="SHNN01000001">
    <property type="protein sequence ID" value="MCX2979390.1"/>
    <property type="molecule type" value="Genomic_DNA"/>
</dbReference>
<keyword evidence="10" id="KW-1185">Reference proteome</keyword>
<dbReference type="Gene3D" id="3.40.50.10490">
    <property type="entry name" value="Glucose-6-phosphate isomerase like protein, domain 1"/>
    <property type="match status" value="2"/>
</dbReference>
<dbReference type="SUPFAM" id="SSF53697">
    <property type="entry name" value="SIS domain"/>
    <property type="match status" value="1"/>
</dbReference>
<comment type="function">
    <text evidence="7">Catalyzes the reversible isomerization of glucose-6-phosphate to fructose-6-phosphate.</text>
</comment>
<dbReference type="CDD" id="cd05015">
    <property type="entry name" value="SIS_PGI_1"/>
    <property type="match status" value="1"/>
</dbReference>
<dbReference type="PRINTS" id="PR00662">
    <property type="entry name" value="G6PISOMERASE"/>
</dbReference>
<dbReference type="GO" id="GO:0004347">
    <property type="term" value="F:glucose-6-phosphate isomerase activity"/>
    <property type="evidence" value="ECO:0007669"/>
    <property type="project" value="UniProtKB-EC"/>
</dbReference>
<reference evidence="9" key="1">
    <citation type="submission" date="2019-02" db="EMBL/GenBank/DDBJ databases">
        <authorList>
            <person name="Li S.-H."/>
        </authorList>
    </citation>
    <scope>NUCLEOTIDE SEQUENCE</scope>
    <source>
        <strain evidence="9">IMCC14734</strain>
    </source>
</reference>
<accession>A0ABT3TAV6</accession>
<dbReference type="CDD" id="cd05016">
    <property type="entry name" value="SIS_PGI_2"/>
    <property type="match status" value="1"/>
</dbReference>
<dbReference type="InterPro" id="IPR035476">
    <property type="entry name" value="SIS_PGI_1"/>
</dbReference>
<dbReference type="PROSITE" id="PS51463">
    <property type="entry name" value="P_GLUCOSE_ISOMERASE_3"/>
    <property type="match status" value="1"/>
</dbReference>
<evidence type="ECO:0000313" key="9">
    <source>
        <dbReference type="EMBL" id="MCX2979390.1"/>
    </source>
</evidence>
<comment type="pathway">
    <text evidence="7">Carbohydrate biosynthesis; gluconeogenesis.</text>
</comment>